<accession>A0A8H6KER1</accession>
<dbReference type="EMBL" id="WIGM01000304">
    <property type="protein sequence ID" value="KAF6829671.1"/>
    <property type="molecule type" value="Genomic_DNA"/>
</dbReference>
<dbReference type="AlphaFoldDB" id="A0A8H6KER1"/>
<protein>
    <submittedName>
        <fullName evidence="2">Uncharacterized protein</fullName>
    </submittedName>
</protein>
<comment type="caution">
    <text evidence="2">The sequence shown here is derived from an EMBL/GenBank/DDBJ whole genome shotgun (WGS) entry which is preliminary data.</text>
</comment>
<keyword evidence="3" id="KW-1185">Reference proteome</keyword>
<reference evidence="2" key="1">
    <citation type="journal article" date="2020" name="Phytopathology">
        <title>Genome Sequence Resources of Colletotrichum truncatum, C. plurivorum, C. musicola, and C. sojae: Four Species Pathogenic to Soybean (Glycine max).</title>
        <authorList>
            <person name="Rogerio F."/>
            <person name="Boufleur T.R."/>
            <person name="Ciampi-Guillardi M."/>
            <person name="Sukno S.A."/>
            <person name="Thon M.R."/>
            <person name="Massola Junior N.S."/>
            <person name="Baroncelli R."/>
        </authorList>
    </citation>
    <scope>NUCLEOTIDE SEQUENCE</scope>
    <source>
        <strain evidence="2">LFN0074</strain>
    </source>
</reference>
<evidence type="ECO:0000313" key="3">
    <source>
        <dbReference type="Proteomes" id="UP000639643"/>
    </source>
</evidence>
<name>A0A8H6KER1_9PEZI</name>
<proteinExistence type="predicted"/>
<evidence type="ECO:0000256" key="1">
    <source>
        <dbReference type="SAM" id="MobiDB-lite"/>
    </source>
</evidence>
<dbReference type="Proteomes" id="UP000639643">
    <property type="component" value="Unassembled WGS sequence"/>
</dbReference>
<evidence type="ECO:0000313" key="2">
    <source>
        <dbReference type="EMBL" id="KAF6829671.1"/>
    </source>
</evidence>
<organism evidence="2 3">
    <name type="scientific">Colletotrichum musicola</name>
    <dbReference type="NCBI Taxonomy" id="2175873"/>
    <lineage>
        <taxon>Eukaryota</taxon>
        <taxon>Fungi</taxon>
        <taxon>Dikarya</taxon>
        <taxon>Ascomycota</taxon>
        <taxon>Pezizomycotina</taxon>
        <taxon>Sordariomycetes</taxon>
        <taxon>Hypocreomycetidae</taxon>
        <taxon>Glomerellales</taxon>
        <taxon>Glomerellaceae</taxon>
        <taxon>Colletotrichum</taxon>
        <taxon>Colletotrichum orchidearum species complex</taxon>
    </lineage>
</organism>
<gene>
    <name evidence="2" type="ORF">CMUS01_08057</name>
</gene>
<sequence length="90" mass="9886">MGVVQYQTWPPPFPPRCALTLSDLRVLVRPAEIDPGRTSAVTRRQQAGPTRQMLPKQRKGTSALGRHGGGMLFDAQWTLIPSSTAYPSRA</sequence>
<feature type="compositionally biased region" description="Polar residues" evidence="1">
    <location>
        <begin position="39"/>
        <end position="49"/>
    </location>
</feature>
<feature type="region of interest" description="Disordered" evidence="1">
    <location>
        <begin position="35"/>
        <end position="67"/>
    </location>
</feature>